<dbReference type="EMBL" id="CAJOBJ010345554">
    <property type="protein sequence ID" value="CAF5200805.1"/>
    <property type="molecule type" value="Genomic_DNA"/>
</dbReference>
<name>A0A8S3IHC6_9BILA</name>
<evidence type="ECO:0000313" key="2">
    <source>
        <dbReference type="Proteomes" id="UP000681720"/>
    </source>
</evidence>
<sequence length="206" mass="23937">MRLASNFFASLPNFKLDKHQHAFKIDIPNDWTWFFLNRNQIFLFFQDPVHIVTKWRNRLLSSTAKLCIGNDNISMAHIEQLINNNNYTKLDHGLTISDINPKDRQNYNSCIKLISDDVINLLNDSVDSNGTIVYLTLLKMIYNSCIKLISDDVINLLNDSVDSNGTIVYLTLLKMIIKAYIDKSTSIRERIQSAWCVVFVCRLWWS</sequence>
<protein>
    <submittedName>
        <fullName evidence="1">Uncharacterized protein</fullName>
    </submittedName>
</protein>
<proteinExistence type="predicted"/>
<feature type="non-terminal residue" evidence="1">
    <location>
        <position position="1"/>
    </location>
</feature>
<evidence type="ECO:0000313" key="1">
    <source>
        <dbReference type="EMBL" id="CAF5200805.1"/>
    </source>
</evidence>
<gene>
    <name evidence="1" type="ORF">GIL414_LOCUS76526</name>
</gene>
<dbReference type="Proteomes" id="UP000681720">
    <property type="component" value="Unassembled WGS sequence"/>
</dbReference>
<dbReference type="AlphaFoldDB" id="A0A8S3IHC6"/>
<comment type="caution">
    <text evidence="1">The sequence shown here is derived from an EMBL/GenBank/DDBJ whole genome shotgun (WGS) entry which is preliminary data.</text>
</comment>
<accession>A0A8S3IHC6</accession>
<organism evidence="1 2">
    <name type="scientific">Rotaria magnacalcarata</name>
    <dbReference type="NCBI Taxonomy" id="392030"/>
    <lineage>
        <taxon>Eukaryota</taxon>
        <taxon>Metazoa</taxon>
        <taxon>Spiralia</taxon>
        <taxon>Gnathifera</taxon>
        <taxon>Rotifera</taxon>
        <taxon>Eurotatoria</taxon>
        <taxon>Bdelloidea</taxon>
        <taxon>Philodinida</taxon>
        <taxon>Philodinidae</taxon>
        <taxon>Rotaria</taxon>
    </lineage>
</organism>
<reference evidence="1" key="1">
    <citation type="submission" date="2021-02" db="EMBL/GenBank/DDBJ databases">
        <authorList>
            <person name="Nowell W R."/>
        </authorList>
    </citation>
    <scope>NUCLEOTIDE SEQUENCE</scope>
</reference>